<keyword evidence="2" id="KW-0949">S-adenosyl-L-methionine</keyword>
<dbReference type="GO" id="GO:0051536">
    <property type="term" value="F:iron-sulfur cluster binding"/>
    <property type="evidence" value="ECO:0007669"/>
    <property type="project" value="UniProtKB-KW"/>
</dbReference>
<comment type="caution">
    <text evidence="7">The sequence shown here is derived from an EMBL/GenBank/DDBJ whole genome shotgun (WGS) entry which is preliminary data.</text>
</comment>
<dbReference type="AlphaFoldDB" id="A0A2N3PJ24"/>
<dbReference type="InterPro" id="IPR058240">
    <property type="entry name" value="rSAM_sf"/>
</dbReference>
<dbReference type="Proteomes" id="UP000233350">
    <property type="component" value="Unassembled WGS sequence"/>
</dbReference>
<protein>
    <recommendedName>
        <fullName evidence="6">Radical SAM core domain-containing protein</fullName>
    </recommendedName>
</protein>
<dbReference type="STRING" id="556267.HWAG_00268"/>
<dbReference type="RefSeq" id="WP_101313112.1">
    <property type="nucleotide sequence ID" value="NZ_MBPJ01000011.1"/>
</dbReference>
<dbReference type="PANTHER" id="PTHR11228:SF34">
    <property type="entry name" value="TUNGSTEN-CONTAINING ALDEHYDE FERREDOXIN OXIDOREDUCTASE COFACTOR MODIFYING PROTEIN"/>
    <property type="match status" value="1"/>
</dbReference>
<dbReference type="InterPro" id="IPR013785">
    <property type="entry name" value="Aldolase_TIM"/>
</dbReference>
<dbReference type="InterPro" id="IPR007197">
    <property type="entry name" value="rSAM"/>
</dbReference>
<keyword evidence="5" id="KW-0411">Iron-sulfur</keyword>
<evidence type="ECO:0000256" key="5">
    <source>
        <dbReference type="ARBA" id="ARBA00023014"/>
    </source>
</evidence>
<organism evidence="7 8">
    <name type="scientific">Helicobacter winghamensis</name>
    <dbReference type="NCBI Taxonomy" id="157268"/>
    <lineage>
        <taxon>Bacteria</taxon>
        <taxon>Pseudomonadati</taxon>
        <taxon>Campylobacterota</taxon>
        <taxon>Epsilonproteobacteria</taxon>
        <taxon>Campylobacterales</taxon>
        <taxon>Helicobacteraceae</taxon>
        <taxon>Helicobacter</taxon>
    </lineage>
</organism>
<evidence type="ECO:0000256" key="2">
    <source>
        <dbReference type="ARBA" id="ARBA00022691"/>
    </source>
</evidence>
<evidence type="ECO:0000313" key="8">
    <source>
        <dbReference type="Proteomes" id="UP000233350"/>
    </source>
</evidence>
<evidence type="ECO:0000256" key="3">
    <source>
        <dbReference type="ARBA" id="ARBA00022723"/>
    </source>
</evidence>
<evidence type="ECO:0000256" key="4">
    <source>
        <dbReference type="ARBA" id="ARBA00023004"/>
    </source>
</evidence>
<evidence type="ECO:0000313" key="7">
    <source>
        <dbReference type="EMBL" id="PKT81048.1"/>
    </source>
</evidence>
<keyword evidence="4" id="KW-0408">Iron</keyword>
<dbReference type="CDD" id="cd01335">
    <property type="entry name" value="Radical_SAM"/>
    <property type="match status" value="1"/>
</dbReference>
<dbReference type="EMBL" id="MBPK01000032">
    <property type="protein sequence ID" value="PKT81048.1"/>
    <property type="molecule type" value="Genomic_DNA"/>
</dbReference>
<dbReference type="Gene3D" id="3.20.20.70">
    <property type="entry name" value="Aldolase class I"/>
    <property type="match status" value="1"/>
</dbReference>
<dbReference type="SFLD" id="SFLDG01067">
    <property type="entry name" value="SPASM/twitch_domain_containing"/>
    <property type="match status" value="1"/>
</dbReference>
<feature type="domain" description="Radical SAM core" evidence="6">
    <location>
        <begin position="199"/>
        <end position="328"/>
    </location>
</feature>
<gene>
    <name evidence="7" type="ORF">BCM31_04490</name>
</gene>
<dbReference type="PANTHER" id="PTHR11228">
    <property type="entry name" value="RADICAL SAM DOMAIN PROTEIN"/>
    <property type="match status" value="1"/>
</dbReference>
<dbReference type="GO" id="GO:0003824">
    <property type="term" value="F:catalytic activity"/>
    <property type="evidence" value="ECO:0007669"/>
    <property type="project" value="InterPro"/>
</dbReference>
<dbReference type="Pfam" id="PF04055">
    <property type="entry name" value="Radical_SAM"/>
    <property type="match status" value="1"/>
</dbReference>
<keyword evidence="8" id="KW-1185">Reference proteome</keyword>
<dbReference type="SUPFAM" id="SSF102114">
    <property type="entry name" value="Radical SAM enzymes"/>
    <property type="match status" value="1"/>
</dbReference>
<proteinExistence type="predicted"/>
<accession>A0A2N3PJ24</accession>
<evidence type="ECO:0000259" key="6">
    <source>
        <dbReference type="Pfam" id="PF04055"/>
    </source>
</evidence>
<sequence>MKAIFVVFNDLKDVKNFDNNLKFYEYELNYIENFYSDQFYAILRRNYQDIKQKKTILFGLKYPLESLEDRNFIKEFINYSTKTQANYYYFPKPTNKANLNNFALFALQESITLDVFKISILQKQGAISIYQHERLQQMLYKENFKKDSVFKRFYPESKQLFELSPFWQEYQVDDTINTYNLIQRATYFYPAPKGIGIQLNNICNLECTMCWHFSPIYKAMHDEETKKFYASKKELESSIVYGILDYAGKHKCTVHFSAKGEPTIDKRLPDFIAYAKKAGCPVISLVTNATLLDKKLAKKLLDSGLNRIYFSVDGATEETYEKTRGVKLSLVESNICNFLEESKNYNDIRVRFNCTLEGDAINEVDTFIEKWKPYANEIQSLNFTYVNSYTQDGGSLKKQINDACDNARVCNDPWLTDLLIVDPVGNVYPSCGCPVSQKNSAGGGGIING</sequence>
<keyword evidence="3" id="KW-0479">Metal-binding</keyword>
<dbReference type="SFLD" id="SFLDS00029">
    <property type="entry name" value="Radical_SAM"/>
    <property type="match status" value="1"/>
</dbReference>
<comment type="cofactor">
    <cofactor evidence="1">
        <name>[4Fe-4S] cluster</name>
        <dbReference type="ChEBI" id="CHEBI:49883"/>
    </cofactor>
</comment>
<evidence type="ECO:0000256" key="1">
    <source>
        <dbReference type="ARBA" id="ARBA00001966"/>
    </source>
</evidence>
<reference evidence="7 8" key="1">
    <citation type="submission" date="2016-07" db="EMBL/GenBank/DDBJ databases">
        <title>Detection of Helicobacter winghamensis from caecal content of red fox (Vulpes vulpes).</title>
        <authorList>
            <person name="Zanoni R.G."/>
            <person name="Florio D."/>
            <person name="Caffara M."/>
            <person name="Renzi M."/>
            <person name="Parisi A."/>
            <person name="Pasquali F."/>
            <person name="Manfreda G."/>
        </authorList>
    </citation>
    <scope>NUCLEOTIDE SEQUENCE [LARGE SCALE GENOMIC DNA]</scope>
    <source>
        <strain evidence="7 8">295_13</strain>
    </source>
</reference>
<dbReference type="OrthoDB" id="5329737at2"/>
<dbReference type="GO" id="GO:0046872">
    <property type="term" value="F:metal ion binding"/>
    <property type="evidence" value="ECO:0007669"/>
    <property type="project" value="UniProtKB-KW"/>
</dbReference>
<dbReference type="InterPro" id="IPR050377">
    <property type="entry name" value="Radical_SAM_PqqE_MftC-like"/>
</dbReference>
<name>A0A2N3PJ24_9HELI</name>